<dbReference type="PANTHER" id="PTHR24055">
    <property type="entry name" value="MITOGEN-ACTIVATED PROTEIN KINASE"/>
    <property type="match status" value="1"/>
</dbReference>
<dbReference type="InterPro" id="IPR050117">
    <property type="entry name" value="MAPK"/>
</dbReference>
<evidence type="ECO:0000256" key="2">
    <source>
        <dbReference type="ARBA" id="ARBA00022840"/>
    </source>
</evidence>
<feature type="domain" description="Protein kinase" evidence="3">
    <location>
        <begin position="1"/>
        <end position="186"/>
    </location>
</feature>
<evidence type="ECO:0000313" key="5">
    <source>
        <dbReference type="Proteomes" id="UP001151760"/>
    </source>
</evidence>
<dbReference type="Gene3D" id="1.10.510.10">
    <property type="entry name" value="Transferase(Phosphotransferase) domain 1"/>
    <property type="match status" value="1"/>
</dbReference>
<evidence type="ECO:0000259" key="3">
    <source>
        <dbReference type="PROSITE" id="PS50011"/>
    </source>
</evidence>
<dbReference type="EMBL" id="BQNB010012692">
    <property type="protein sequence ID" value="GJT06719.1"/>
    <property type="molecule type" value="Genomic_DNA"/>
</dbReference>
<reference evidence="4" key="1">
    <citation type="journal article" date="2022" name="Int. J. Mol. Sci.">
        <title>Draft Genome of Tanacetum Coccineum: Genomic Comparison of Closely Related Tanacetum-Family Plants.</title>
        <authorList>
            <person name="Yamashiro T."/>
            <person name="Shiraishi A."/>
            <person name="Nakayama K."/>
            <person name="Satake H."/>
        </authorList>
    </citation>
    <scope>NUCLEOTIDE SEQUENCE</scope>
</reference>
<protein>
    <submittedName>
        <fullName evidence="4">Glycine-rich protein</fullName>
    </submittedName>
</protein>
<keyword evidence="2" id="KW-0067">ATP-binding</keyword>
<name>A0ABQ5B023_9ASTR</name>
<proteinExistence type="predicted"/>
<sequence length="186" mass="19293">MGCTGGVGRGHLLSKRIGSGGGYGGTAGHGCYNDTCIEGGLPYGDAELPCQLGSGGGNDSTAGGGVLVIGSLEHPISSLFVDGSLTANGRSSVEGTASNPYDLYNSDGGGSGGVLVQYRVIADFGLAREITSQPTYTKYVSTRWYRAPEVLIQFLKYGHVVDLWGMGAIMAELFTLRPLFPGSRDM</sequence>
<dbReference type="SUPFAM" id="SSF56112">
    <property type="entry name" value="Protein kinase-like (PK-like)"/>
    <property type="match status" value="1"/>
</dbReference>
<accession>A0ABQ5B023</accession>
<evidence type="ECO:0000256" key="1">
    <source>
        <dbReference type="ARBA" id="ARBA00022741"/>
    </source>
</evidence>
<dbReference type="Proteomes" id="UP001151760">
    <property type="component" value="Unassembled WGS sequence"/>
</dbReference>
<reference evidence="4" key="2">
    <citation type="submission" date="2022-01" db="EMBL/GenBank/DDBJ databases">
        <authorList>
            <person name="Yamashiro T."/>
            <person name="Shiraishi A."/>
            <person name="Satake H."/>
            <person name="Nakayama K."/>
        </authorList>
    </citation>
    <scope>NUCLEOTIDE SEQUENCE</scope>
</reference>
<dbReference type="InterPro" id="IPR011009">
    <property type="entry name" value="Kinase-like_dom_sf"/>
</dbReference>
<dbReference type="Pfam" id="PF00069">
    <property type="entry name" value="Pkinase"/>
    <property type="match status" value="1"/>
</dbReference>
<organism evidence="4 5">
    <name type="scientific">Tanacetum coccineum</name>
    <dbReference type="NCBI Taxonomy" id="301880"/>
    <lineage>
        <taxon>Eukaryota</taxon>
        <taxon>Viridiplantae</taxon>
        <taxon>Streptophyta</taxon>
        <taxon>Embryophyta</taxon>
        <taxon>Tracheophyta</taxon>
        <taxon>Spermatophyta</taxon>
        <taxon>Magnoliopsida</taxon>
        <taxon>eudicotyledons</taxon>
        <taxon>Gunneridae</taxon>
        <taxon>Pentapetalae</taxon>
        <taxon>asterids</taxon>
        <taxon>campanulids</taxon>
        <taxon>Asterales</taxon>
        <taxon>Asteraceae</taxon>
        <taxon>Asteroideae</taxon>
        <taxon>Anthemideae</taxon>
        <taxon>Anthemidinae</taxon>
        <taxon>Tanacetum</taxon>
    </lineage>
</organism>
<dbReference type="PROSITE" id="PS50011">
    <property type="entry name" value="PROTEIN_KINASE_DOM"/>
    <property type="match status" value="1"/>
</dbReference>
<keyword evidence="5" id="KW-1185">Reference proteome</keyword>
<dbReference type="InterPro" id="IPR000719">
    <property type="entry name" value="Prot_kinase_dom"/>
</dbReference>
<keyword evidence="1" id="KW-0547">Nucleotide-binding</keyword>
<gene>
    <name evidence="4" type="ORF">Tco_0841181</name>
</gene>
<comment type="caution">
    <text evidence="4">The sequence shown here is derived from an EMBL/GenBank/DDBJ whole genome shotgun (WGS) entry which is preliminary data.</text>
</comment>
<evidence type="ECO:0000313" key="4">
    <source>
        <dbReference type="EMBL" id="GJT06719.1"/>
    </source>
</evidence>